<dbReference type="EMBL" id="CAIX01000121">
    <property type="protein sequence ID" value="CCI46256.1"/>
    <property type="molecule type" value="Genomic_DNA"/>
</dbReference>
<feature type="region of interest" description="Disordered" evidence="1">
    <location>
        <begin position="573"/>
        <end position="604"/>
    </location>
</feature>
<feature type="compositionally biased region" description="Basic and acidic residues" evidence="1">
    <location>
        <begin position="53"/>
        <end position="73"/>
    </location>
</feature>
<feature type="compositionally biased region" description="Polar residues" evidence="1">
    <location>
        <begin position="74"/>
        <end position="84"/>
    </location>
</feature>
<dbReference type="AlphaFoldDB" id="A0A024GHR2"/>
<dbReference type="STRING" id="65357.A0A024GHR2"/>
<evidence type="ECO:0000256" key="1">
    <source>
        <dbReference type="SAM" id="MobiDB-lite"/>
    </source>
</evidence>
<feature type="region of interest" description="Disordered" evidence="1">
    <location>
        <begin position="48"/>
        <end position="96"/>
    </location>
</feature>
<accession>A0A024GHR2</accession>
<keyword evidence="3" id="KW-1185">Reference proteome</keyword>
<dbReference type="Proteomes" id="UP000053237">
    <property type="component" value="Unassembled WGS sequence"/>
</dbReference>
<dbReference type="OrthoDB" id="8062037at2759"/>
<dbReference type="InParanoid" id="A0A024GHR2"/>
<organism evidence="2 3">
    <name type="scientific">Albugo candida</name>
    <dbReference type="NCBI Taxonomy" id="65357"/>
    <lineage>
        <taxon>Eukaryota</taxon>
        <taxon>Sar</taxon>
        <taxon>Stramenopiles</taxon>
        <taxon>Oomycota</taxon>
        <taxon>Peronosporomycetes</taxon>
        <taxon>Albuginales</taxon>
        <taxon>Albuginaceae</taxon>
        <taxon>Albugo</taxon>
    </lineage>
</organism>
<comment type="caution">
    <text evidence="2">The sequence shown here is derived from an EMBL/GenBank/DDBJ whole genome shotgun (WGS) entry which is preliminary data.</text>
</comment>
<feature type="compositionally biased region" description="Acidic residues" evidence="1">
    <location>
        <begin position="86"/>
        <end position="95"/>
    </location>
</feature>
<gene>
    <name evidence="2" type="ORF">BN9_071850</name>
</gene>
<protein>
    <submittedName>
        <fullName evidence="2">Uncharacterized protein</fullName>
    </submittedName>
</protein>
<name>A0A024GHR2_9STRA</name>
<evidence type="ECO:0000313" key="3">
    <source>
        <dbReference type="Proteomes" id="UP000053237"/>
    </source>
</evidence>
<reference evidence="2 3" key="1">
    <citation type="submission" date="2012-05" db="EMBL/GenBank/DDBJ databases">
        <title>Recombination and specialization in a pathogen metapopulation.</title>
        <authorList>
            <person name="Gardiner A."/>
            <person name="Kemen E."/>
            <person name="Schultz-Larsen T."/>
            <person name="MacLean D."/>
            <person name="Van Oosterhout C."/>
            <person name="Jones J.D.G."/>
        </authorList>
    </citation>
    <scope>NUCLEOTIDE SEQUENCE [LARGE SCALE GENOMIC DNA]</scope>
    <source>
        <strain evidence="2 3">Ac Nc2</strain>
    </source>
</reference>
<proteinExistence type="predicted"/>
<evidence type="ECO:0000313" key="2">
    <source>
        <dbReference type="EMBL" id="CCI46256.1"/>
    </source>
</evidence>
<sequence>MTDPRASEEYQWLPSTLTCLERGSLLIRRINSDRLALDPRLITLYQMPSSKTNDLEEKECMQEEHKEGDDGIHSSDQFSTNPLDINQEESDDTDESFEHLEIDPLYDKSQLKHTKSQPANRLVVWTHRFHETLQNSLQAALFAKHSPEDGVLLSIAPRIFCVAPWYMKTLERLFIPRSSARVWNAASKLLVQMDSIIEKRFDGNACVFDCGLVDGIKRLYDKSLVYDEFCGELCNTSRFCLTCDIIEGKMASIAYSQHQLPSMQSAFVMSSTIASWLASSESSIAIIIAPDNQQLSVYATCCAIYCMPQRKIPANVGTEIFEIYQQHICNAESWPSKLQRTFSVIEARNLLYYNALSRPQTRFIMDFQTLLDWRDELVEKSVAIHPLDSIDRLNGCAIVIASQPIYIHDLTIFACGVHAQRLSNSLANGNGVSEHSNDDDLEEKAAFSYEEAGLYRPYFVLQNESGLLFSSLVRGVRDIKMDMTSHSFAVMKSMERCADFTLRMYHLPRGDKGKHLLECRLHSTLLLEKQLPNNDGTFEILLTLKNGDFDSVSASHRLPSDFTISLRYGRRKEDFPPEQSSSSEDDDDHQDEYSYPFDANQGGQQSWQTISEYPLKEAEYDGPSSVSFPFDEHVHSYHGDAFLEKIDVVRRVCQGRGELFLVAHVLLLEPSERQLFPIYQLFEFVLPEAIYFQLKEMGASQGVLDAIGSSQGVLDAIGSSRRLISDIMDPMLDAETCRAIASGDIPPPNEFCVGAFRTGVTGSSDQLSRSTLSNSTRKVYVTLHGDEIVSYGSIPSVVEQPSRSLISFQHIGSPLFTLFGKVTMSNRFRVSIRTTGNVSTRGYHSTKCVHYVSSASIIRYNESECEPVNQALALHGF</sequence>